<evidence type="ECO:0000313" key="4">
    <source>
        <dbReference type="Proteomes" id="UP000192266"/>
    </source>
</evidence>
<dbReference type="InterPro" id="IPR050904">
    <property type="entry name" value="Adhesion/Biosynth-related"/>
</dbReference>
<dbReference type="GO" id="GO:0005615">
    <property type="term" value="C:extracellular space"/>
    <property type="evidence" value="ECO:0007669"/>
    <property type="project" value="TreeGrafter"/>
</dbReference>
<reference evidence="3 4" key="1">
    <citation type="submission" date="2017-04" db="EMBL/GenBank/DDBJ databases">
        <authorList>
            <person name="Afonso C.L."/>
            <person name="Miller P.J."/>
            <person name="Scott M.A."/>
            <person name="Spackman E."/>
            <person name="Goraichik I."/>
            <person name="Dimitrov K.M."/>
            <person name="Suarez D.L."/>
            <person name="Swayne D.E."/>
        </authorList>
    </citation>
    <scope>NUCLEOTIDE SEQUENCE [LARGE SCALE GENOMIC DNA]</scope>
    <source>
        <strain evidence="3 4">DSM 11622</strain>
    </source>
</reference>
<accession>A0A1W1W4B9</accession>
<keyword evidence="4" id="KW-1185">Reference proteome</keyword>
<dbReference type="PROSITE" id="PS51257">
    <property type="entry name" value="PROKAR_LIPOPROTEIN"/>
    <property type="match status" value="1"/>
</dbReference>
<feature type="domain" description="FAS1" evidence="2">
    <location>
        <begin position="65"/>
        <end position="197"/>
    </location>
</feature>
<evidence type="ECO:0000313" key="3">
    <source>
        <dbReference type="EMBL" id="SMC00300.1"/>
    </source>
</evidence>
<dbReference type="EMBL" id="FWWW01000099">
    <property type="protein sequence ID" value="SMC00300.1"/>
    <property type="molecule type" value="Genomic_DNA"/>
</dbReference>
<dbReference type="PANTHER" id="PTHR10900:SF77">
    <property type="entry name" value="FI19380P1"/>
    <property type="match status" value="1"/>
</dbReference>
<dbReference type="Pfam" id="PF02469">
    <property type="entry name" value="Fasciclin"/>
    <property type="match status" value="1"/>
</dbReference>
<dbReference type="Gene3D" id="2.30.180.10">
    <property type="entry name" value="FAS1 domain"/>
    <property type="match status" value="1"/>
</dbReference>
<name>A0A1W1W4B9_9BACT</name>
<gene>
    <name evidence="3" type="ORF">SAMN00120144_1730</name>
</gene>
<organism evidence="3 4">
    <name type="scientific">Hymenobacter roseosalivarius DSM 11622</name>
    <dbReference type="NCBI Taxonomy" id="645990"/>
    <lineage>
        <taxon>Bacteria</taxon>
        <taxon>Pseudomonadati</taxon>
        <taxon>Bacteroidota</taxon>
        <taxon>Cytophagia</taxon>
        <taxon>Cytophagales</taxon>
        <taxon>Hymenobacteraceae</taxon>
        <taxon>Hymenobacter</taxon>
    </lineage>
</organism>
<dbReference type="PROSITE" id="PS50213">
    <property type="entry name" value="FAS1"/>
    <property type="match status" value="1"/>
</dbReference>
<evidence type="ECO:0000259" key="2">
    <source>
        <dbReference type="PROSITE" id="PS50213"/>
    </source>
</evidence>
<feature type="signal peptide" evidence="1">
    <location>
        <begin position="1"/>
        <end position="19"/>
    </location>
</feature>
<proteinExistence type="predicted"/>
<dbReference type="FunFam" id="2.30.180.10:FF:000032">
    <property type="entry name" value="Fasciclin domain-containing protein, putative"/>
    <property type="match status" value="1"/>
</dbReference>
<dbReference type="InterPro" id="IPR000782">
    <property type="entry name" value="FAS1_domain"/>
</dbReference>
<keyword evidence="1" id="KW-0732">Signal</keyword>
<dbReference type="Proteomes" id="UP000192266">
    <property type="component" value="Unassembled WGS sequence"/>
</dbReference>
<dbReference type="AlphaFoldDB" id="A0A1W1W4B9"/>
<dbReference type="SMART" id="SM00554">
    <property type="entry name" value="FAS1"/>
    <property type="match status" value="1"/>
</dbReference>
<dbReference type="RefSeq" id="WP_084447667.1">
    <property type="nucleotide sequence ID" value="NZ_FWWW01000099.1"/>
</dbReference>
<dbReference type="SUPFAM" id="SSF82153">
    <property type="entry name" value="FAS1 domain"/>
    <property type="match status" value="1"/>
</dbReference>
<sequence>MKKTLRNTSLTLLTATAFAFGITSCGDNKTAETTTTETTDMAMTDTTAMDPAMAMNDSSRMDTSGKNLAENAMAVSQISTLTTALKAAGLDDEAASAGPFTVFAPTNAAFEALPKGALDGLLKPESKQKLVGVLTYHVVKGRLMAADLKDGQQLTTIQGEKLTVSTAGGKVTVNGANVVQADVLSNNGVAHVIDQVLMPAAK</sequence>
<dbReference type="PANTHER" id="PTHR10900">
    <property type="entry name" value="PERIOSTIN-RELATED"/>
    <property type="match status" value="1"/>
</dbReference>
<dbReference type="STRING" id="645990.SAMN00120144_1730"/>
<dbReference type="InterPro" id="IPR036378">
    <property type="entry name" value="FAS1_dom_sf"/>
</dbReference>
<feature type="chain" id="PRO_5013388937" evidence="1">
    <location>
        <begin position="20"/>
        <end position="202"/>
    </location>
</feature>
<protein>
    <submittedName>
        <fullName evidence="3">Beta-Ig-H3/fasciclin</fullName>
    </submittedName>
</protein>
<evidence type="ECO:0000256" key="1">
    <source>
        <dbReference type="SAM" id="SignalP"/>
    </source>
</evidence>
<dbReference type="OrthoDB" id="1119934at2"/>